<feature type="non-terminal residue" evidence="1">
    <location>
        <position position="75"/>
    </location>
</feature>
<protein>
    <submittedName>
        <fullName evidence="1">Uncharacterized protein</fullName>
    </submittedName>
</protein>
<sequence length="75" mass="8179">ANVLEELVTLADDDDSDTAYFSLSIVLRLCDQEHIRPALGSAGMISLLVRHMTGGRNFVNKVLTLNALCLCTKES</sequence>
<dbReference type="AlphaFoldDB" id="A0AAV2H935"/>
<evidence type="ECO:0000313" key="2">
    <source>
        <dbReference type="Proteomes" id="UP001497497"/>
    </source>
</evidence>
<reference evidence="1 2" key="1">
    <citation type="submission" date="2024-04" db="EMBL/GenBank/DDBJ databases">
        <authorList>
            <consortium name="Genoscope - CEA"/>
            <person name="William W."/>
        </authorList>
    </citation>
    <scope>NUCLEOTIDE SEQUENCE [LARGE SCALE GENOMIC DNA]</scope>
</reference>
<name>A0AAV2H935_LYMST</name>
<feature type="non-terminal residue" evidence="1">
    <location>
        <position position="1"/>
    </location>
</feature>
<evidence type="ECO:0000313" key="1">
    <source>
        <dbReference type="EMBL" id="CAL1528746.1"/>
    </source>
</evidence>
<organism evidence="1 2">
    <name type="scientific">Lymnaea stagnalis</name>
    <name type="common">Great pond snail</name>
    <name type="synonym">Helix stagnalis</name>
    <dbReference type="NCBI Taxonomy" id="6523"/>
    <lineage>
        <taxon>Eukaryota</taxon>
        <taxon>Metazoa</taxon>
        <taxon>Spiralia</taxon>
        <taxon>Lophotrochozoa</taxon>
        <taxon>Mollusca</taxon>
        <taxon>Gastropoda</taxon>
        <taxon>Heterobranchia</taxon>
        <taxon>Euthyneura</taxon>
        <taxon>Panpulmonata</taxon>
        <taxon>Hygrophila</taxon>
        <taxon>Lymnaeoidea</taxon>
        <taxon>Lymnaeidae</taxon>
        <taxon>Lymnaea</taxon>
    </lineage>
</organism>
<proteinExistence type="predicted"/>
<dbReference type="EMBL" id="CAXITT010000037">
    <property type="protein sequence ID" value="CAL1528746.1"/>
    <property type="molecule type" value="Genomic_DNA"/>
</dbReference>
<dbReference type="Proteomes" id="UP001497497">
    <property type="component" value="Unassembled WGS sequence"/>
</dbReference>
<keyword evidence="2" id="KW-1185">Reference proteome</keyword>
<gene>
    <name evidence="1" type="ORF">GSLYS_00002916001</name>
</gene>
<accession>A0AAV2H935</accession>
<comment type="caution">
    <text evidence="1">The sequence shown here is derived from an EMBL/GenBank/DDBJ whole genome shotgun (WGS) entry which is preliminary data.</text>
</comment>